<reference evidence="6 7" key="1">
    <citation type="journal article" date="2014" name="Genome Biol. Evol.">
        <title>Genome degeneration and adaptation in a nascent stage of symbiosis.</title>
        <authorList>
            <person name="Oakeson K.F."/>
            <person name="Gil R."/>
            <person name="Clayton A.L."/>
            <person name="Dunn D.M."/>
            <person name="von Niederhausern A.C."/>
            <person name="Hamil C."/>
            <person name="Aoyagi A."/>
            <person name="Duval B."/>
            <person name="Baca A."/>
            <person name="Silva F.J."/>
            <person name="Vallier A."/>
            <person name="Jackson D.G."/>
            <person name="Latorre A."/>
            <person name="Weiss R.B."/>
            <person name="Heddi A."/>
            <person name="Moya A."/>
            <person name="Dale C."/>
        </authorList>
    </citation>
    <scope>NUCLEOTIDE SEQUENCE [LARGE SCALE GENOMIC DNA]</scope>
    <source>
        <strain evidence="6 7">HS1</strain>
    </source>
</reference>
<evidence type="ECO:0000256" key="1">
    <source>
        <dbReference type="ARBA" id="ARBA00023125"/>
    </source>
</evidence>
<organism evidence="6 7">
    <name type="scientific">Sodalis praecaptivus</name>
    <dbReference type="NCBI Taxonomy" id="1239307"/>
    <lineage>
        <taxon>Bacteria</taxon>
        <taxon>Pseudomonadati</taxon>
        <taxon>Pseudomonadota</taxon>
        <taxon>Gammaproteobacteria</taxon>
        <taxon>Enterobacterales</taxon>
        <taxon>Bruguierivoracaceae</taxon>
        <taxon>Sodalis</taxon>
    </lineage>
</organism>
<dbReference type="EMBL" id="CP006569">
    <property type="protein sequence ID" value="AHF76718.1"/>
    <property type="molecule type" value="Genomic_DNA"/>
</dbReference>
<dbReference type="GO" id="GO:0006355">
    <property type="term" value="P:regulation of DNA-templated transcription"/>
    <property type="evidence" value="ECO:0007669"/>
    <property type="project" value="InterPro"/>
</dbReference>
<dbReference type="AlphaFoldDB" id="W0HX37"/>
<dbReference type="CDD" id="cd00383">
    <property type="entry name" value="trans_reg_C"/>
    <property type="match status" value="1"/>
</dbReference>
<dbReference type="SMART" id="SM00862">
    <property type="entry name" value="Trans_reg_C"/>
    <property type="match status" value="1"/>
</dbReference>
<dbReference type="SUPFAM" id="SSF46894">
    <property type="entry name" value="C-terminal effector domain of the bipartite response regulators"/>
    <property type="match status" value="1"/>
</dbReference>
<evidence type="ECO:0000256" key="3">
    <source>
        <dbReference type="SAM" id="MobiDB-lite"/>
    </source>
</evidence>
<evidence type="ECO:0000256" key="4">
    <source>
        <dbReference type="SAM" id="Phobius"/>
    </source>
</evidence>
<dbReference type="HOGENOM" id="CLU_985849_0_0_6"/>
<evidence type="ECO:0000256" key="2">
    <source>
        <dbReference type="PROSITE-ProRule" id="PRU01091"/>
    </source>
</evidence>
<accession>W0HX37</accession>
<keyword evidence="4" id="KW-1133">Transmembrane helix</keyword>
<dbReference type="GO" id="GO:0003677">
    <property type="term" value="F:DNA binding"/>
    <property type="evidence" value="ECO:0007669"/>
    <property type="project" value="UniProtKB-UniRule"/>
</dbReference>
<evidence type="ECO:0000259" key="5">
    <source>
        <dbReference type="PROSITE" id="PS51755"/>
    </source>
</evidence>
<dbReference type="InterPro" id="IPR001867">
    <property type="entry name" value="OmpR/PhoB-type_DNA-bd"/>
</dbReference>
<dbReference type="Gene3D" id="1.10.10.10">
    <property type="entry name" value="Winged helix-like DNA-binding domain superfamily/Winged helix DNA-binding domain"/>
    <property type="match status" value="1"/>
</dbReference>
<dbReference type="Pfam" id="PF00486">
    <property type="entry name" value="Trans_reg_C"/>
    <property type="match status" value="1"/>
</dbReference>
<keyword evidence="4" id="KW-0812">Transmembrane</keyword>
<dbReference type="PATRIC" id="fig|1239307.3.peg.1818"/>
<sequence length="282" mass="31746">MKLTETITIDNLDVKVAPDLQTRLRWKEYQILRLLVENSPKAVTRGEFVNRIWKGTYCSDSTINQTIKSIRKKIGDKEHEIIKTVPRVGYIIEEKHRFDMHSSPPFAFPGTDAGPAVDDRPQPLPVDTASTAPAAPQQAPRVVDELYMDPSDHAEPVWALPAHAKTPADLYRDAYPDKSLQGMGVWRYLFSLAQRRYYQKRKIVILCLTFCVLLTAALTFLFDGDTPLAARQDDNTEWNDYSALSGICSVNDNPVLLHANRCISATGGLEDAYFYCNPSAAR</sequence>
<feature type="region of interest" description="Disordered" evidence="3">
    <location>
        <begin position="109"/>
        <end position="135"/>
    </location>
</feature>
<proteinExistence type="predicted"/>
<dbReference type="RefSeq" id="WP_025421852.1">
    <property type="nucleotide sequence ID" value="NZ_CP006569.1"/>
</dbReference>
<feature type="transmembrane region" description="Helical" evidence="4">
    <location>
        <begin position="203"/>
        <end position="222"/>
    </location>
</feature>
<evidence type="ECO:0000313" key="7">
    <source>
        <dbReference type="Proteomes" id="UP000019028"/>
    </source>
</evidence>
<keyword evidence="4" id="KW-0472">Membrane</keyword>
<dbReference type="InterPro" id="IPR016032">
    <property type="entry name" value="Sig_transdc_resp-reg_C-effctor"/>
</dbReference>
<feature type="domain" description="OmpR/PhoB-type" evidence="5">
    <location>
        <begin position="1"/>
        <end position="94"/>
    </location>
</feature>
<keyword evidence="1 2" id="KW-0238">DNA-binding</keyword>
<dbReference type="KEGG" id="sod:Sant_1664"/>
<keyword evidence="7" id="KW-1185">Reference proteome</keyword>
<dbReference type="GO" id="GO:0000160">
    <property type="term" value="P:phosphorelay signal transduction system"/>
    <property type="evidence" value="ECO:0007669"/>
    <property type="project" value="InterPro"/>
</dbReference>
<dbReference type="OrthoDB" id="6311790at2"/>
<gene>
    <name evidence="6" type="primary">cadC</name>
    <name evidence="6" type="ORF">Sant_1664</name>
</gene>
<name>W0HX37_9GAMM</name>
<protein>
    <submittedName>
        <fullName evidence="6">Transcriptional regulator</fullName>
    </submittedName>
</protein>
<evidence type="ECO:0000313" key="6">
    <source>
        <dbReference type="EMBL" id="AHF76718.1"/>
    </source>
</evidence>
<feature type="DNA-binding region" description="OmpR/PhoB-type" evidence="2">
    <location>
        <begin position="1"/>
        <end position="94"/>
    </location>
</feature>
<dbReference type="InterPro" id="IPR036388">
    <property type="entry name" value="WH-like_DNA-bd_sf"/>
</dbReference>
<dbReference type="PROSITE" id="PS51755">
    <property type="entry name" value="OMPR_PHOB"/>
    <property type="match status" value="1"/>
</dbReference>
<dbReference type="Proteomes" id="UP000019028">
    <property type="component" value="Chromosome"/>
</dbReference>